<organism evidence="14 15">
    <name type="scientific">Thiohalorhabdus methylotrophus</name>
    <dbReference type="NCBI Taxonomy" id="3242694"/>
    <lineage>
        <taxon>Bacteria</taxon>
        <taxon>Pseudomonadati</taxon>
        <taxon>Pseudomonadota</taxon>
        <taxon>Gammaproteobacteria</taxon>
        <taxon>Thiohalorhabdales</taxon>
        <taxon>Thiohalorhabdaceae</taxon>
        <taxon>Thiohalorhabdus</taxon>
    </lineage>
</organism>
<dbReference type="CDD" id="cd01347">
    <property type="entry name" value="ligand_gated_channel"/>
    <property type="match status" value="1"/>
</dbReference>
<keyword evidence="11" id="KW-0732">Signal</keyword>
<evidence type="ECO:0000256" key="9">
    <source>
        <dbReference type="RuleBase" id="RU003357"/>
    </source>
</evidence>
<dbReference type="Pfam" id="PF00593">
    <property type="entry name" value="TonB_dep_Rec_b-barrel"/>
    <property type="match status" value="1"/>
</dbReference>
<dbReference type="Proteomes" id="UP001575181">
    <property type="component" value="Unassembled WGS sequence"/>
</dbReference>
<dbReference type="PANTHER" id="PTHR30069">
    <property type="entry name" value="TONB-DEPENDENT OUTER MEMBRANE RECEPTOR"/>
    <property type="match status" value="1"/>
</dbReference>
<evidence type="ECO:0000256" key="10">
    <source>
        <dbReference type="SAM" id="MobiDB-lite"/>
    </source>
</evidence>
<dbReference type="InterPro" id="IPR000531">
    <property type="entry name" value="Beta-barrel_TonB"/>
</dbReference>
<protein>
    <submittedName>
        <fullName evidence="14">TonB-dependent receptor</fullName>
    </submittedName>
</protein>
<dbReference type="SUPFAM" id="SSF56935">
    <property type="entry name" value="Porins"/>
    <property type="match status" value="1"/>
</dbReference>
<evidence type="ECO:0000256" key="11">
    <source>
        <dbReference type="SAM" id="SignalP"/>
    </source>
</evidence>
<dbReference type="PANTHER" id="PTHR30069:SF42">
    <property type="entry name" value="FERRIC AEROBACTIN RECEPTOR"/>
    <property type="match status" value="1"/>
</dbReference>
<evidence type="ECO:0000256" key="7">
    <source>
        <dbReference type="ARBA" id="ARBA00023237"/>
    </source>
</evidence>
<feature type="domain" description="TonB-dependent receptor plug" evidence="13">
    <location>
        <begin position="67"/>
        <end position="171"/>
    </location>
</feature>
<evidence type="ECO:0000256" key="6">
    <source>
        <dbReference type="ARBA" id="ARBA00023136"/>
    </source>
</evidence>
<keyword evidence="15" id="KW-1185">Reference proteome</keyword>
<comment type="caution">
    <text evidence="14">The sequence shown here is derived from an EMBL/GenBank/DDBJ whole genome shotgun (WGS) entry which is preliminary data.</text>
</comment>
<evidence type="ECO:0000256" key="3">
    <source>
        <dbReference type="ARBA" id="ARBA00022452"/>
    </source>
</evidence>
<feature type="signal peptide" evidence="11">
    <location>
        <begin position="1"/>
        <end position="42"/>
    </location>
</feature>
<evidence type="ECO:0000259" key="12">
    <source>
        <dbReference type="Pfam" id="PF00593"/>
    </source>
</evidence>
<name>A0ABV4U0U3_9GAMM</name>
<evidence type="ECO:0000256" key="4">
    <source>
        <dbReference type="ARBA" id="ARBA00022692"/>
    </source>
</evidence>
<dbReference type="InterPro" id="IPR037066">
    <property type="entry name" value="Plug_dom_sf"/>
</dbReference>
<proteinExistence type="inferred from homology"/>
<keyword evidence="5 9" id="KW-0798">TonB box</keyword>
<feature type="compositionally biased region" description="Basic and acidic residues" evidence="10">
    <location>
        <begin position="284"/>
        <end position="294"/>
    </location>
</feature>
<dbReference type="InterPro" id="IPR012910">
    <property type="entry name" value="Plug_dom"/>
</dbReference>
<dbReference type="RefSeq" id="WP_373657158.1">
    <property type="nucleotide sequence ID" value="NZ_JBGUAW010000013.1"/>
</dbReference>
<keyword evidence="14" id="KW-0675">Receptor</keyword>
<dbReference type="Pfam" id="PF07715">
    <property type="entry name" value="Plug"/>
    <property type="match status" value="1"/>
</dbReference>
<dbReference type="Gene3D" id="2.40.170.20">
    <property type="entry name" value="TonB-dependent receptor, beta-barrel domain"/>
    <property type="match status" value="1"/>
</dbReference>
<gene>
    <name evidence="14" type="ORF">ACERLL_16260</name>
</gene>
<evidence type="ECO:0000256" key="5">
    <source>
        <dbReference type="ARBA" id="ARBA00023077"/>
    </source>
</evidence>
<dbReference type="EMBL" id="JBGUAW010000013">
    <property type="protein sequence ID" value="MFA9462368.1"/>
    <property type="molecule type" value="Genomic_DNA"/>
</dbReference>
<keyword evidence="6 8" id="KW-0472">Membrane</keyword>
<dbReference type="PROSITE" id="PS52016">
    <property type="entry name" value="TONB_DEPENDENT_REC_3"/>
    <property type="match status" value="1"/>
</dbReference>
<dbReference type="Gene3D" id="2.170.130.10">
    <property type="entry name" value="TonB-dependent receptor, plug domain"/>
    <property type="match status" value="1"/>
</dbReference>
<keyword evidence="2 8" id="KW-0813">Transport</keyword>
<accession>A0ABV4U0U3</accession>
<keyword evidence="7 8" id="KW-0998">Cell outer membrane</keyword>
<dbReference type="InterPro" id="IPR036942">
    <property type="entry name" value="Beta-barrel_TonB_sf"/>
</dbReference>
<reference evidence="14 15" key="1">
    <citation type="submission" date="2024-08" db="EMBL/GenBank/DDBJ databases">
        <title>Whole-genome sequencing of halo(alkali)philic microorganisms from hypersaline lakes.</title>
        <authorList>
            <person name="Sorokin D.Y."/>
            <person name="Merkel A.Y."/>
            <person name="Messina E."/>
            <person name="Yakimov M."/>
        </authorList>
    </citation>
    <scope>NUCLEOTIDE SEQUENCE [LARGE SCALE GENOMIC DNA]</scope>
    <source>
        <strain evidence="14 15">Cl-TMA</strain>
    </source>
</reference>
<keyword evidence="4 8" id="KW-0812">Transmembrane</keyword>
<feature type="chain" id="PRO_5045847684" evidence="11">
    <location>
        <begin position="43"/>
        <end position="723"/>
    </location>
</feature>
<feature type="domain" description="TonB-dependent receptor-like beta-barrel" evidence="12">
    <location>
        <begin position="265"/>
        <end position="684"/>
    </location>
</feature>
<evidence type="ECO:0000256" key="2">
    <source>
        <dbReference type="ARBA" id="ARBA00022448"/>
    </source>
</evidence>
<comment type="subcellular location">
    <subcellularLocation>
        <location evidence="1 8">Cell outer membrane</location>
        <topology evidence="1 8">Multi-pass membrane protein</topology>
    </subcellularLocation>
</comment>
<sequence length="723" mass="78421">MPDKSTPLGRKVCTPTRPIQGPAKLALGSALAALAVPGVVHAQSGMDGEELEPITVSTTRTSQGRPLSAIPGSVTVIGEEQIEEQTRFTQDMGEILSNLVPGLGQSSENLTNLSQHVRGRDFLVMIDGVPQNATLRPTSKFLRSIAPEAVAKVEVIRGAVATYGFGATGGIINFITKSGEGVEGTAFQSTVGVTGQTDDSDSLGSRVYQGVRGGSGAFDYSVNLSAKETGTWYDGEGDVVPPDGFSQGGGLSDSVEYNAQTKLGYQIGPDQRIRFTANYYERTQDADHTADRSTGDTQTDTKTVAVKGDPEGKDPGTENLNVSLDYTHADFLGGTLSSQLYYQDYETFFSYFSGYDTGGGQSKLLTEHTGFRLAHDRPIGFLNAVYGIDLGQEKTSQPLIDGRTNVPEMEQVSYSPFLQLEAPLGRDWLVRGGVRYENFQVDVPTFQRETVNNPGTIEGGTLDYSETVFNLGAVHYLTRSQELFASFSQGYSVADIGRVLRTKSADGEDTSAEALDPEAQIVNNYELGWRGRFDHWRATATAFVSTSDLGTTFEGADLELERKKERIYGVELTGDVQATRALRLGGTATWQEGRTEDGSSNDSDLDAYLSGIRISPPELTAYAEYAPSERWSARLQAKHLFDRDRFDGSEWAYGEGEFNGFTLLHASGQAQVGPGRLSLGIRNLLDKQYITPLGQVYNLDMPGRTAVIAGRGRSYSLEYTMTY</sequence>
<evidence type="ECO:0000259" key="13">
    <source>
        <dbReference type="Pfam" id="PF07715"/>
    </source>
</evidence>
<comment type="similarity">
    <text evidence="8 9">Belongs to the TonB-dependent receptor family.</text>
</comment>
<feature type="region of interest" description="Disordered" evidence="10">
    <location>
        <begin position="284"/>
        <end position="317"/>
    </location>
</feature>
<evidence type="ECO:0000256" key="1">
    <source>
        <dbReference type="ARBA" id="ARBA00004571"/>
    </source>
</evidence>
<evidence type="ECO:0000313" key="15">
    <source>
        <dbReference type="Proteomes" id="UP001575181"/>
    </source>
</evidence>
<evidence type="ECO:0000313" key="14">
    <source>
        <dbReference type="EMBL" id="MFA9462368.1"/>
    </source>
</evidence>
<dbReference type="InterPro" id="IPR039426">
    <property type="entry name" value="TonB-dep_rcpt-like"/>
</dbReference>
<keyword evidence="3 8" id="KW-1134">Transmembrane beta strand</keyword>
<evidence type="ECO:0000256" key="8">
    <source>
        <dbReference type="PROSITE-ProRule" id="PRU01360"/>
    </source>
</evidence>